<organism evidence="1 2">
    <name type="scientific">Hyunsoonleella jejuensis</name>
    <dbReference type="NCBI Taxonomy" id="419940"/>
    <lineage>
        <taxon>Bacteria</taxon>
        <taxon>Pseudomonadati</taxon>
        <taxon>Bacteroidota</taxon>
        <taxon>Flavobacteriia</taxon>
        <taxon>Flavobacteriales</taxon>
        <taxon>Flavobacteriaceae</taxon>
    </lineage>
</organism>
<protein>
    <submittedName>
        <fullName evidence="1">Gliding motility-associated C-terminal domain-containing protein</fullName>
    </submittedName>
</protein>
<accession>A0A1H9I722</accession>
<reference evidence="1 2" key="1">
    <citation type="submission" date="2016-10" db="EMBL/GenBank/DDBJ databases">
        <authorList>
            <person name="de Groot N.N."/>
        </authorList>
    </citation>
    <scope>NUCLEOTIDE SEQUENCE [LARGE SCALE GENOMIC DNA]</scope>
    <source>
        <strain evidence="1 2">DSM 21035</strain>
    </source>
</reference>
<dbReference type="RefSeq" id="WP_092579282.1">
    <property type="nucleotide sequence ID" value="NZ_FOFN01000003.1"/>
</dbReference>
<evidence type="ECO:0000313" key="2">
    <source>
        <dbReference type="Proteomes" id="UP000198999"/>
    </source>
</evidence>
<dbReference type="InterPro" id="IPR036278">
    <property type="entry name" value="Sialidase_sf"/>
</dbReference>
<dbReference type="OrthoDB" id="9765926at2"/>
<proteinExistence type="predicted"/>
<dbReference type="SUPFAM" id="SSF50939">
    <property type="entry name" value="Sialidases"/>
    <property type="match status" value="1"/>
</dbReference>
<dbReference type="STRING" id="419940.SAMN05421824_2087"/>
<name>A0A1H9I722_9FLAO</name>
<dbReference type="EMBL" id="FOFN01000003">
    <property type="protein sequence ID" value="SEQ70481.1"/>
    <property type="molecule type" value="Genomic_DNA"/>
</dbReference>
<dbReference type="AlphaFoldDB" id="A0A1H9I722"/>
<evidence type="ECO:0000313" key="1">
    <source>
        <dbReference type="EMBL" id="SEQ70481.1"/>
    </source>
</evidence>
<dbReference type="Gene3D" id="2.130.10.10">
    <property type="entry name" value="YVTN repeat-like/Quinoprotein amine dehydrogenase"/>
    <property type="match status" value="1"/>
</dbReference>
<dbReference type="Proteomes" id="UP000198999">
    <property type="component" value="Unassembled WGS sequence"/>
</dbReference>
<sequence>MVSDVAHTSNSIGQANTSRNIAINKEGEIYVVYSGTSGIRVAKSANRGQSFLPSVLVANAIGETEIAVNDRGDVFVAWLQGTSILFSKSTDGGNTFSLPVTIGSGGGDAVHMTTYKNMVYIIDRLGSVVYANDNYGEGVFRSRSFPGYIYADVRTDKNGVVYVPADDPTLYLFKSLDSGVTYQPVSFQNVPRIFFSSYALSEGPCGDFIFVGGGGETNDIGYKINVNTGENFLVSLGVNDGKENGRTLVADDRGTLIDGYKNAAGELLFNVSYDQGETFDSPVIVALGDSHNLEINHTYSDVVVVYSKEGQIFTSVYDNILKGITIDSQISQPLCPGSSFDVSYTLLGQFLPNTTFSIYLSDGEGNFSNATLLESISSNTSGSISVTIPEDLINSDLYRVKLESTENCTESNFVELSVQRPEIELQDEYLICNSDPSISLSLDPAFLTWEWMYEDGTLISNTFEADIALIGEYSVTVSSDVGGVICENSFKFRLEQSQPPEIGDIKINELSDANYIEIIPKVKDALEYSLDGIRYQDSNIFNDLVGGEYTVYYKDKIGCGVGSQTIILVDYPKYFTPNGDGINDTWQIKGLQKFPNAKVLIYDRYGKLIKQLAGNSKGWDGTFNGKQLMTSDYWFVAKLNNEREVIGHFTLKR</sequence>
<dbReference type="Pfam" id="PF13585">
    <property type="entry name" value="CHU_C"/>
    <property type="match status" value="1"/>
</dbReference>
<gene>
    <name evidence="1" type="ORF">SAMN05421824_2087</name>
</gene>
<keyword evidence="2" id="KW-1185">Reference proteome</keyword>
<dbReference type="InterPro" id="IPR026341">
    <property type="entry name" value="T9SS_type_B"/>
</dbReference>
<dbReference type="InterPro" id="IPR015943">
    <property type="entry name" value="WD40/YVTN_repeat-like_dom_sf"/>
</dbReference>
<dbReference type="NCBIfam" id="TIGR04131">
    <property type="entry name" value="Bac_Flav_CTERM"/>
    <property type="match status" value="1"/>
</dbReference>